<evidence type="ECO:0000256" key="2">
    <source>
        <dbReference type="ARBA" id="ARBA00006510"/>
    </source>
</evidence>
<dbReference type="PANTHER" id="PTHR23302">
    <property type="entry name" value="TRANSMEMBRANE CHANNEL-RELATED"/>
    <property type="match status" value="1"/>
</dbReference>
<reference evidence="10" key="3">
    <citation type="submission" date="2021-02" db="UniProtKB">
        <authorList>
            <consortium name="EnsemblMetazoa"/>
        </authorList>
    </citation>
    <scope>IDENTIFICATION</scope>
    <source>
        <strain evidence="10">USDA</strain>
    </source>
</reference>
<evidence type="ECO:0000313" key="10">
    <source>
        <dbReference type="EnsemblMetazoa" id="PHUM583450-PA"/>
    </source>
</evidence>
<accession>E0W235</accession>
<gene>
    <name evidence="10" type="primary">8232521</name>
    <name evidence="9" type="ORF">Phum_PHUM583450</name>
</gene>
<dbReference type="AlphaFoldDB" id="E0W235"/>
<feature type="transmembrane region" description="Helical" evidence="7">
    <location>
        <begin position="438"/>
        <end position="462"/>
    </location>
</feature>
<proteinExistence type="inferred from homology"/>
<evidence type="ECO:0000256" key="1">
    <source>
        <dbReference type="ARBA" id="ARBA00004141"/>
    </source>
</evidence>
<reference evidence="9" key="2">
    <citation type="submission" date="2007-04" db="EMBL/GenBank/DDBJ databases">
        <title>The genome of the human body louse.</title>
        <authorList>
            <consortium name="The Human Body Louse Genome Consortium"/>
            <person name="Kirkness E."/>
            <person name="Walenz B."/>
            <person name="Hass B."/>
            <person name="Bruggner R."/>
            <person name="Strausberg R."/>
        </authorList>
    </citation>
    <scope>NUCLEOTIDE SEQUENCE</scope>
    <source>
        <strain evidence="9">USDA</strain>
    </source>
</reference>
<dbReference type="RefSeq" id="XP_002432429.1">
    <property type="nucleotide sequence ID" value="XM_002432384.1"/>
</dbReference>
<dbReference type="GO" id="GO:0005886">
    <property type="term" value="C:plasma membrane"/>
    <property type="evidence" value="ECO:0007669"/>
    <property type="project" value="InterPro"/>
</dbReference>
<organism>
    <name type="scientific">Pediculus humanus subsp. corporis</name>
    <name type="common">Body louse</name>
    <dbReference type="NCBI Taxonomy" id="121224"/>
    <lineage>
        <taxon>Eukaryota</taxon>
        <taxon>Metazoa</taxon>
        <taxon>Ecdysozoa</taxon>
        <taxon>Arthropoda</taxon>
        <taxon>Hexapoda</taxon>
        <taxon>Insecta</taxon>
        <taxon>Pterygota</taxon>
        <taxon>Neoptera</taxon>
        <taxon>Paraneoptera</taxon>
        <taxon>Psocodea</taxon>
        <taxon>Troctomorpha</taxon>
        <taxon>Phthiraptera</taxon>
        <taxon>Anoplura</taxon>
        <taxon>Pediculidae</taxon>
        <taxon>Pediculus</taxon>
    </lineage>
</organism>
<dbReference type="GeneID" id="8232521"/>
<comment type="subcellular location">
    <subcellularLocation>
        <location evidence="1">Membrane</location>
        <topology evidence="1">Multi-pass membrane protein</topology>
    </subcellularLocation>
</comment>
<dbReference type="KEGG" id="phu:Phum_PHUM583450"/>
<evidence type="ECO:0000256" key="6">
    <source>
        <dbReference type="SAM" id="MobiDB-lite"/>
    </source>
</evidence>
<evidence type="ECO:0000259" key="8">
    <source>
        <dbReference type="Pfam" id="PF07810"/>
    </source>
</evidence>
<feature type="transmembrane region" description="Helical" evidence="7">
    <location>
        <begin position="737"/>
        <end position="762"/>
    </location>
</feature>
<feature type="transmembrane region" description="Helical" evidence="7">
    <location>
        <begin position="575"/>
        <end position="595"/>
    </location>
</feature>
<dbReference type="OrthoDB" id="1936208at2759"/>
<evidence type="ECO:0000256" key="3">
    <source>
        <dbReference type="ARBA" id="ARBA00022692"/>
    </source>
</evidence>
<dbReference type="EMBL" id="DS235874">
    <property type="protein sequence ID" value="EEB19691.1"/>
    <property type="molecule type" value="Genomic_DNA"/>
</dbReference>
<dbReference type="EMBL" id="AAZO01007115">
    <property type="status" value="NOT_ANNOTATED_CDS"/>
    <property type="molecule type" value="Genomic_DNA"/>
</dbReference>
<dbReference type="Pfam" id="PF07810">
    <property type="entry name" value="TMC"/>
    <property type="match status" value="1"/>
</dbReference>
<dbReference type="InParanoid" id="E0W235"/>
<dbReference type="InterPro" id="IPR012496">
    <property type="entry name" value="TMC_dom"/>
</dbReference>
<dbReference type="EnsemblMetazoa" id="PHUM583450-RA">
    <property type="protein sequence ID" value="PHUM583450-PA"/>
    <property type="gene ID" value="PHUM583450"/>
</dbReference>
<feature type="domain" description="TMC" evidence="8">
    <location>
        <begin position="566"/>
        <end position="676"/>
    </location>
</feature>
<keyword evidence="4 7" id="KW-1133">Transmembrane helix</keyword>
<keyword evidence="5 7" id="KW-0472">Membrane</keyword>
<feature type="transmembrane region" description="Helical" evidence="7">
    <location>
        <begin position="344"/>
        <end position="363"/>
    </location>
</feature>
<feature type="transmembrane region" description="Helical" evidence="7">
    <location>
        <begin position="680"/>
        <end position="702"/>
    </location>
</feature>
<evidence type="ECO:0000256" key="4">
    <source>
        <dbReference type="ARBA" id="ARBA00022989"/>
    </source>
</evidence>
<comment type="similarity">
    <text evidence="2">Belongs to the TMC family.</text>
</comment>
<evidence type="ECO:0000313" key="9">
    <source>
        <dbReference type="EMBL" id="EEB19691.1"/>
    </source>
</evidence>
<protein>
    <recommendedName>
        <fullName evidence="8">TMC domain-containing protein</fullName>
    </recommendedName>
</protein>
<name>E0W235_PEDHC</name>
<sequence length="827" mass="96137">MDDDDDDDYDYDHLLLQCVCFRILSNRNFDKINFYLSKKGKMSGDKKKRPGRAEGWEEAKDEFYQESYPTTDADFEGIERDPQKITTLLPSQQNRVTTTGKKNNTKDIKNRNTIKQRTISRTNYYTTSRRQSVLQENYIAMMPDLSENLSNERTTWEEIMKIKDLPISMTQKKEQKAKLQNATKLRLQGFEQFKWQRRKMYNQMQSQWKETYSKFEMWKKSLREIEGNYGTGVVSFFRFIKWLMYLNIVIFILMFTFVVLPTLLSEILQNTPSIESEKPILTCRNISLVNECSNNYTKAISSRDIGILDIIQGTGAIENTYLFYGKYDCSIYTVPEYLYYYNLSFAYVLVTIFIFILSLAAIVKSAAQAFRGRLVEGEGQFNQFCSLIFSGWDFCIYNEKSANMKHKALYNEIKYRLMAEKQKEDKILRSNENKVKIIFLRILINITVLLLLAGAGWLIYFAVKFQSDARKEARYDLVPQGIMNLILQYLPSLAVVGLNSVVPTIFGYLVKWEKYTVIFVIHVTLMRTIFLRLASLVVLLVSIYDVIPRNSDHETCYLGEGKTTFCWETYAGQQFYRLILLDFVAHFLITFFLNFPRMLLAKHFKNKITKFLGEQEFDLPKHVLDVVYTQTICWLGTYFSPVLPGLAAIYLFLIFYIKKFACMVNSRTATKVYLASRAKFLFMSILLISFVVAIIPVALSIAETKPSLACGPFRGEEIVWGVVITAFNTLPKELKNIVFYFSTAAFAVPAFFILALFLYYFYALSEANKHMIIVLKNQLVLEGHDKQFLLDRLSAYIKQQDQNKKHARNLTTNVDVNNIIENPNASD</sequence>
<evidence type="ECO:0000256" key="5">
    <source>
        <dbReference type="ARBA" id="ARBA00023136"/>
    </source>
</evidence>
<dbReference type="CTD" id="8232521"/>
<dbReference type="STRING" id="121224.E0W235"/>
<reference evidence="9" key="1">
    <citation type="submission" date="2007-04" db="EMBL/GenBank/DDBJ databases">
        <title>Annotation of Pediculus humanus corporis strain USDA.</title>
        <authorList>
            <person name="Kirkness E."/>
            <person name="Hannick L."/>
            <person name="Hass B."/>
            <person name="Bruggner R."/>
            <person name="Lawson D."/>
            <person name="Bidwell S."/>
            <person name="Joardar V."/>
            <person name="Caler E."/>
            <person name="Walenz B."/>
            <person name="Inman J."/>
            <person name="Schobel S."/>
            <person name="Galinsky K."/>
            <person name="Amedeo P."/>
            <person name="Strausberg R."/>
        </authorList>
    </citation>
    <scope>NUCLEOTIDE SEQUENCE</scope>
    <source>
        <strain evidence="9">USDA</strain>
    </source>
</reference>
<dbReference type="Proteomes" id="UP000009046">
    <property type="component" value="Unassembled WGS sequence"/>
</dbReference>
<dbReference type="OMA" id="HEVEGRF"/>
<dbReference type="GO" id="GO:0008381">
    <property type="term" value="F:mechanosensitive monoatomic ion channel activity"/>
    <property type="evidence" value="ECO:0007669"/>
    <property type="project" value="TreeGrafter"/>
</dbReference>
<evidence type="ECO:0000313" key="11">
    <source>
        <dbReference type="Proteomes" id="UP000009046"/>
    </source>
</evidence>
<dbReference type="VEuPathDB" id="VectorBase:PHUM583450"/>
<feature type="transmembrane region" description="Helical" evidence="7">
    <location>
        <begin position="482"/>
        <end position="510"/>
    </location>
</feature>
<feature type="compositionally biased region" description="Basic residues" evidence="6">
    <location>
        <begin position="40"/>
        <end position="50"/>
    </location>
</feature>
<feature type="region of interest" description="Disordered" evidence="6">
    <location>
        <begin position="40"/>
        <end position="63"/>
    </location>
</feature>
<feature type="transmembrane region" description="Helical" evidence="7">
    <location>
        <begin position="242"/>
        <end position="264"/>
    </location>
</feature>
<keyword evidence="3 7" id="KW-0812">Transmembrane</keyword>
<keyword evidence="11" id="KW-1185">Reference proteome</keyword>
<dbReference type="PANTHER" id="PTHR23302:SF24">
    <property type="entry name" value="TMC DOMAIN-CONTAINING PROTEIN"/>
    <property type="match status" value="1"/>
</dbReference>
<feature type="compositionally biased region" description="Basic and acidic residues" evidence="6">
    <location>
        <begin position="51"/>
        <end position="63"/>
    </location>
</feature>
<dbReference type="InterPro" id="IPR038900">
    <property type="entry name" value="TMC"/>
</dbReference>
<dbReference type="eggNOG" id="ENOG502QPM8">
    <property type="taxonomic scope" value="Eukaryota"/>
</dbReference>
<evidence type="ECO:0000256" key="7">
    <source>
        <dbReference type="SAM" id="Phobius"/>
    </source>
</evidence>
<dbReference type="HOGENOM" id="CLU_013958_0_2_1"/>